<dbReference type="AlphaFoldDB" id="A0A7U9KYT8"/>
<sequence>MTRHPRSPISTRTRIRLATASVLPTLITVPLCAALAAAGALPWAVPPAVVVALAVQGWMAYVRLGVREITGPAPGGSGPRR</sequence>
<reference evidence="2 3" key="1">
    <citation type="submission" date="2018-11" db="EMBL/GenBank/DDBJ databases">
        <title>Whole genome sequence of Streptomyces chrestomyceticus NBRC 13444(T).</title>
        <authorList>
            <person name="Komaki H."/>
            <person name="Tamura T."/>
        </authorList>
    </citation>
    <scope>NUCLEOTIDE SEQUENCE [LARGE SCALE GENOMIC DNA]</scope>
    <source>
        <strain evidence="2 3">NBRC 13444</strain>
    </source>
</reference>
<name>A0A7U9KYT8_9ACTN</name>
<keyword evidence="1" id="KW-1133">Transmembrane helix</keyword>
<proteinExistence type="predicted"/>
<gene>
    <name evidence="2" type="ORF">OEIGOIKO_04820</name>
</gene>
<accession>A0A7U9KYT8</accession>
<keyword evidence="1" id="KW-0812">Transmembrane</keyword>
<dbReference type="EMBL" id="BHZC01000001">
    <property type="protein sequence ID" value="GCD37038.1"/>
    <property type="molecule type" value="Genomic_DNA"/>
</dbReference>
<dbReference type="GeneID" id="95623651"/>
<feature type="transmembrane region" description="Helical" evidence="1">
    <location>
        <begin position="44"/>
        <end position="62"/>
    </location>
</feature>
<dbReference type="Proteomes" id="UP000287830">
    <property type="component" value="Unassembled WGS sequence"/>
</dbReference>
<organism evidence="2 3">
    <name type="scientific">Streptomyces chrestomyceticus JCM 4735</name>
    <dbReference type="NCBI Taxonomy" id="1306181"/>
    <lineage>
        <taxon>Bacteria</taxon>
        <taxon>Bacillati</taxon>
        <taxon>Actinomycetota</taxon>
        <taxon>Actinomycetes</taxon>
        <taxon>Kitasatosporales</taxon>
        <taxon>Streptomycetaceae</taxon>
        <taxon>Streptomyces</taxon>
    </lineage>
</organism>
<dbReference type="RefSeq" id="WP_125046477.1">
    <property type="nucleotide sequence ID" value="NZ_BHZC01000001.1"/>
</dbReference>
<keyword evidence="1" id="KW-0472">Membrane</keyword>
<protein>
    <submittedName>
        <fullName evidence="2">Uncharacterized protein</fullName>
    </submittedName>
</protein>
<evidence type="ECO:0000313" key="3">
    <source>
        <dbReference type="Proteomes" id="UP000287830"/>
    </source>
</evidence>
<evidence type="ECO:0000313" key="2">
    <source>
        <dbReference type="EMBL" id="GCD37038.1"/>
    </source>
</evidence>
<evidence type="ECO:0000256" key="1">
    <source>
        <dbReference type="SAM" id="Phobius"/>
    </source>
</evidence>
<comment type="caution">
    <text evidence="2">The sequence shown here is derived from an EMBL/GenBank/DDBJ whole genome shotgun (WGS) entry which is preliminary data.</text>
</comment>